<protein>
    <submittedName>
        <fullName evidence="1">Uncharacterized protein</fullName>
    </submittedName>
</protein>
<dbReference type="EMBL" id="FUEG01000015">
    <property type="protein sequence ID" value="SJL11802.1"/>
    <property type="molecule type" value="Genomic_DNA"/>
</dbReference>
<dbReference type="AlphaFoldDB" id="A0A284RSS3"/>
<organism evidence="1 2">
    <name type="scientific">Armillaria ostoyae</name>
    <name type="common">Armillaria root rot fungus</name>
    <dbReference type="NCBI Taxonomy" id="47428"/>
    <lineage>
        <taxon>Eukaryota</taxon>
        <taxon>Fungi</taxon>
        <taxon>Dikarya</taxon>
        <taxon>Basidiomycota</taxon>
        <taxon>Agaricomycotina</taxon>
        <taxon>Agaricomycetes</taxon>
        <taxon>Agaricomycetidae</taxon>
        <taxon>Agaricales</taxon>
        <taxon>Marasmiineae</taxon>
        <taxon>Physalacriaceae</taxon>
        <taxon>Armillaria</taxon>
    </lineage>
</organism>
<reference evidence="2" key="1">
    <citation type="journal article" date="2017" name="Nat. Ecol. Evol.">
        <title>Genome expansion and lineage-specific genetic innovations in the forest pathogenic fungi Armillaria.</title>
        <authorList>
            <person name="Sipos G."/>
            <person name="Prasanna A.N."/>
            <person name="Walter M.C."/>
            <person name="O'Connor E."/>
            <person name="Balint B."/>
            <person name="Krizsan K."/>
            <person name="Kiss B."/>
            <person name="Hess J."/>
            <person name="Varga T."/>
            <person name="Slot J."/>
            <person name="Riley R."/>
            <person name="Boka B."/>
            <person name="Rigling D."/>
            <person name="Barry K."/>
            <person name="Lee J."/>
            <person name="Mihaltcheva S."/>
            <person name="LaButti K."/>
            <person name="Lipzen A."/>
            <person name="Waldron R."/>
            <person name="Moloney N.M."/>
            <person name="Sperisen C."/>
            <person name="Kredics L."/>
            <person name="Vagvoelgyi C."/>
            <person name="Patrignani A."/>
            <person name="Fitzpatrick D."/>
            <person name="Nagy I."/>
            <person name="Doyle S."/>
            <person name="Anderson J.B."/>
            <person name="Grigoriev I.V."/>
            <person name="Gueldener U."/>
            <person name="Muensterkoetter M."/>
            <person name="Nagy L.G."/>
        </authorList>
    </citation>
    <scope>NUCLEOTIDE SEQUENCE [LARGE SCALE GENOMIC DNA]</scope>
    <source>
        <strain evidence="2">C18/9</strain>
    </source>
</reference>
<keyword evidence="2" id="KW-1185">Reference proteome</keyword>
<sequence>MEVEEDVENIMKELIHRIDVYCFTDTTSTSSK</sequence>
<accession>A0A284RSS3</accession>
<evidence type="ECO:0000313" key="2">
    <source>
        <dbReference type="Proteomes" id="UP000219338"/>
    </source>
</evidence>
<dbReference type="Proteomes" id="UP000219338">
    <property type="component" value="Unassembled WGS sequence"/>
</dbReference>
<evidence type="ECO:0000313" key="1">
    <source>
        <dbReference type="EMBL" id="SJL11802.1"/>
    </source>
</evidence>
<proteinExistence type="predicted"/>
<name>A0A284RSS3_ARMOS</name>
<gene>
    <name evidence="1" type="ORF">ARMOST_15212</name>
</gene>